<proteinExistence type="predicted"/>
<reference evidence="1 2" key="1">
    <citation type="submission" date="2021-01" db="EMBL/GenBank/DDBJ databases">
        <title>Whole genome shotgun sequence of Catellatospora citrea NBRC 14495.</title>
        <authorList>
            <person name="Komaki H."/>
            <person name="Tamura T."/>
        </authorList>
    </citation>
    <scope>NUCLEOTIDE SEQUENCE [LARGE SCALE GENOMIC DNA]</scope>
    <source>
        <strain evidence="1 2">NBRC 14495</strain>
    </source>
</reference>
<organism evidence="1 2">
    <name type="scientific">Catellatospora citrea</name>
    <dbReference type="NCBI Taxonomy" id="53366"/>
    <lineage>
        <taxon>Bacteria</taxon>
        <taxon>Bacillati</taxon>
        <taxon>Actinomycetota</taxon>
        <taxon>Actinomycetes</taxon>
        <taxon>Micromonosporales</taxon>
        <taxon>Micromonosporaceae</taxon>
        <taxon>Catellatospora</taxon>
    </lineage>
</organism>
<sequence length="66" mass="6819">MTEQPMIRIERGTPTAEEVAALVAVLSARPAGAPAPAAEVSAWWRSGLPAVTAAGPGAWRRSGLPR</sequence>
<dbReference type="Proteomes" id="UP000659904">
    <property type="component" value="Unassembled WGS sequence"/>
</dbReference>
<name>A0A8J3NYJ7_9ACTN</name>
<dbReference type="GO" id="GO:0003989">
    <property type="term" value="F:acetyl-CoA carboxylase activity"/>
    <property type="evidence" value="ECO:0007669"/>
    <property type="project" value="InterPro"/>
</dbReference>
<dbReference type="Pfam" id="PF13822">
    <property type="entry name" value="ACC_epsilon"/>
    <property type="match status" value="1"/>
</dbReference>
<dbReference type="InterPro" id="IPR032716">
    <property type="entry name" value="ACC_epsilon"/>
</dbReference>
<dbReference type="RefSeq" id="WP_120318073.1">
    <property type="nucleotide sequence ID" value="NZ_BONH01000008.1"/>
</dbReference>
<dbReference type="AlphaFoldDB" id="A0A8J3NYJ7"/>
<evidence type="ECO:0000313" key="1">
    <source>
        <dbReference type="EMBL" id="GIF97377.1"/>
    </source>
</evidence>
<dbReference type="EMBL" id="BONH01000008">
    <property type="protein sequence ID" value="GIF97377.1"/>
    <property type="molecule type" value="Genomic_DNA"/>
</dbReference>
<comment type="caution">
    <text evidence="1">The sequence shown here is derived from an EMBL/GenBank/DDBJ whole genome shotgun (WGS) entry which is preliminary data.</text>
</comment>
<protein>
    <recommendedName>
        <fullName evidence="3">Acyl-CoA carboxylase epsilon subunit-like protein</fullName>
    </recommendedName>
</protein>
<evidence type="ECO:0008006" key="3">
    <source>
        <dbReference type="Google" id="ProtNLM"/>
    </source>
</evidence>
<gene>
    <name evidence="1" type="ORF">Cci01nite_24710</name>
</gene>
<keyword evidence="2" id="KW-1185">Reference proteome</keyword>
<dbReference type="GO" id="GO:0004658">
    <property type="term" value="F:propionyl-CoA carboxylase activity"/>
    <property type="evidence" value="ECO:0007669"/>
    <property type="project" value="InterPro"/>
</dbReference>
<accession>A0A8J3NYJ7</accession>
<evidence type="ECO:0000313" key="2">
    <source>
        <dbReference type="Proteomes" id="UP000659904"/>
    </source>
</evidence>